<evidence type="ECO:0000256" key="3">
    <source>
        <dbReference type="ARBA" id="ARBA00022679"/>
    </source>
</evidence>
<keyword evidence="3" id="KW-0808">Transferase</keyword>
<evidence type="ECO:0000256" key="1">
    <source>
        <dbReference type="ARBA" id="ARBA00004418"/>
    </source>
</evidence>
<keyword evidence="9" id="KW-1185">Reference proteome</keyword>
<dbReference type="Proteomes" id="UP001606099">
    <property type="component" value="Unassembled WGS sequence"/>
</dbReference>
<keyword evidence="5" id="KW-0574">Periplasm</keyword>
<comment type="caution">
    <text evidence="8">The sequence shown here is derived from an EMBL/GenBank/DDBJ whole genome shotgun (WGS) entry which is preliminary data.</text>
</comment>
<evidence type="ECO:0000313" key="8">
    <source>
        <dbReference type="EMBL" id="MFG6449382.1"/>
    </source>
</evidence>
<reference evidence="8 9" key="1">
    <citation type="submission" date="2024-08" db="EMBL/GenBank/DDBJ databases">
        <authorList>
            <person name="Lu H."/>
        </authorList>
    </citation>
    <scope>NUCLEOTIDE SEQUENCE [LARGE SCALE GENOMIC DNA]</scope>
    <source>
        <strain evidence="8 9">BYS180W</strain>
    </source>
</reference>
<evidence type="ECO:0000256" key="4">
    <source>
        <dbReference type="ARBA" id="ARBA00022729"/>
    </source>
</evidence>
<feature type="domain" description="AlgX/AlgJ SGNH hydrolase-like" evidence="7">
    <location>
        <begin position="100"/>
        <end position="273"/>
    </location>
</feature>
<gene>
    <name evidence="8" type="ORF">ACG0Z6_14230</name>
</gene>
<dbReference type="RefSeq" id="WP_394462510.1">
    <property type="nucleotide sequence ID" value="NZ_JBIGHZ010000005.1"/>
</dbReference>
<dbReference type="InterPro" id="IPR031811">
    <property type="entry name" value="ALGX/ALGJ_SGNH-like"/>
</dbReference>
<protein>
    <recommendedName>
        <fullName evidence="7">AlgX/AlgJ SGNH hydrolase-like domain-containing protein</fullName>
    </recommendedName>
</protein>
<name>A0ABW7FYK1_9BURK</name>
<evidence type="ECO:0000313" key="9">
    <source>
        <dbReference type="Proteomes" id="UP001606099"/>
    </source>
</evidence>
<organism evidence="8 9">
    <name type="scientific">Roseateles rivi</name>
    <dbReference type="NCBI Taxonomy" id="3299028"/>
    <lineage>
        <taxon>Bacteria</taxon>
        <taxon>Pseudomonadati</taxon>
        <taxon>Pseudomonadota</taxon>
        <taxon>Betaproteobacteria</taxon>
        <taxon>Burkholderiales</taxon>
        <taxon>Sphaerotilaceae</taxon>
        <taxon>Roseateles</taxon>
    </lineage>
</organism>
<keyword evidence="6" id="KW-0016">Alginate biosynthesis</keyword>
<evidence type="ECO:0000256" key="6">
    <source>
        <dbReference type="ARBA" id="ARBA00022841"/>
    </source>
</evidence>
<evidence type="ECO:0000256" key="5">
    <source>
        <dbReference type="ARBA" id="ARBA00022764"/>
    </source>
</evidence>
<dbReference type="Pfam" id="PF16822">
    <property type="entry name" value="ALGX"/>
    <property type="match status" value="1"/>
</dbReference>
<accession>A0ABW7FYK1</accession>
<proteinExistence type="predicted"/>
<sequence>MIGLLEFYSAERISGWARLPLEGADSTLSIFLDGKKVGEVKPDSSESGGSSGGRFSFALDLEVNPLTAVRVEVVTTGSGKHLQNSPVRTVFPSPESMAQVIVGKDDWLFLANDSNRSHEQMRGEAKLGSDFGDRWERFGHGLNEIESTGVRCFLMVVPNKECIYRDEVSPFLDISQSRPLFEVEAALSRSWKGFGRRYRYPIHALTDARYSGAFPKGDTHWSTYGAWLAFRELFETDYPEEVKALELEIERAGWADRMEHGDLVSKMGALCVEPKKTAKIRGPKVRQTNGLNNSGSQIHAVDASVLHPRKILFIRDSFGSALMPFVGRAFGDVMLSWTGNVSKRLLDLYKPDVIFIERVERFLVRPSEVVAEEVNDFAFIE</sequence>
<keyword evidence="4" id="KW-0732">Signal</keyword>
<evidence type="ECO:0000259" key="7">
    <source>
        <dbReference type="Pfam" id="PF16822"/>
    </source>
</evidence>
<evidence type="ECO:0000256" key="2">
    <source>
        <dbReference type="ARBA" id="ARBA00005182"/>
    </source>
</evidence>
<dbReference type="EMBL" id="JBIGHZ010000005">
    <property type="protein sequence ID" value="MFG6449382.1"/>
    <property type="molecule type" value="Genomic_DNA"/>
</dbReference>
<comment type="subcellular location">
    <subcellularLocation>
        <location evidence="1">Periplasm</location>
    </subcellularLocation>
</comment>
<comment type="pathway">
    <text evidence="2">Glycan biosynthesis; alginate biosynthesis.</text>
</comment>